<feature type="compositionally biased region" description="Basic and acidic residues" evidence="1">
    <location>
        <begin position="621"/>
        <end position="630"/>
    </location>
</feature>
<organism evidence="2 3">
    <name type="scientific">Chenopodium quinoa</name>
    <name type="common">Quinoa</name>
    <dbReference type="NCBI Taxonomy" id="63459"/>
    <lineage>
        <taxon>Eukaryota</taxon>
        <taxon>Viridiplantae</taxon>
        <taxon>Streptophyta</taxon>
        <taxon>Embryophyta</taxon>
        <taxon>Tracheophyta</taxon>
        <taxon>Spermatophyta</taxon>
        <taxon>Magnoliopsida</taxon>
        <taxon>eudicotyledons</taxon>
        <taxon>Gunneridae</taxon>
        <taxon>Pentapetalae</taxon>
        <taxon>Caryophyllales</taxon>
        <taxon>Chenopodiaceae</taxon>
        <taxon>Chenopodioideae</taxon>
        <taxon>Atripliceae</taxon>
        <taxon>Chenopodium</taxon>
    </lineage>
</organism>
<feature type="region of interest" description="Disordered" evidence="1">
    <location>
        <begin position="249"/>
        <end position="276"/>
    </location>
</feature>
<feature type="region of interest" description="Disordered" evidence="1">
    <location>
        <begin position="93"/>
        <end position="123"/>
    </location>
</feature>
<protein>
    <submittedName>
        <fullName evidence="2">Uncharacterized protein</fullName>
    </submittedName>
</protein>
<evidence type="ECO:0000313" key="2">
    <source>
        <dbReference type="EnsemblPlants" id="AUR62002309-RA:cds"/>
    </source>
</evidence>
<dbReference type="Proteomes" id="UP000596660">
    <property type="component" value="Unplaced"/>
</dbReference>
<dbReference type="EnsemblPlants" id="AUR62002309-RA">
    <property type="protein sequence ID" value="AUR62002309-RA:cds"/>
    <property type="gene ID" value="AUR62002309"/>
</dbReference>
<feature type="region of interest" description="Disordered" evidence="1">
    <location>
        <begin position="579"/>
        <end position="668"/>
    </location>
</feature>
<feature type="compositionally biased region" description="Polar residues" evidence="1">
    <location>
        <begin position="93"/>
        <end position="102"/>
    </location>
</feature>
<accession>A0A803KTF1</accession>
<evidence type="ECO:0000313" key="3">
    <source>
        <dbReference type="Proteomes" id="UP000596660"/>
    </source>
</evidence>
<keyword evidence="3" id="KW-1185">Reference proteome</keyword>
<feature type="compositionally biased region" description="Polar residues" evidence="1">
    <location>
        <begin position="584"/>
        <end position="600"/>
    </location>
</feature>
<proteinExistence type="predicted"/>
<feature type="compositionally biased region" description="Polar residues" evidence="1">
    <location>
        <begin position="265"/>
        <end position="276"/>
    </location>
</feature>
<reference evidence="2" key="1">
    <citation type="journal article" date="2017" name="Nature">
        <title>The genome of Chenopodium quinoa.</title>
        <authorList>
            <person name="Jarvis D.E."/>
            <person name="Ho Y.S."/>
            <person name="Lightfoot D.J."/>
            <person name="Schmoeckel S.M."/>
            <person name="Li B."/>
            <person name="Borm T.J.A."/>
            <person name="Ohyanagi H."/>
            <person name="Mineta K."/>
            <person name="Michell C.T."/>
            <person name="Saber N."/>
            <person name="Kharbatia N.M."/>
            <person name="Rupper R.R."/>
            <person name="Sharp A.R."/>
            <person name="Dally N."/>
            <person name="Boughton B.A."/>
            <person name="Woo Y.H."/>
            <person name="Gao G."/>
            <person name="Schijlen E.G.W.M."/>
            <person name="Guo X."/>
            <person name="Momin A.A."/>
            <person name="Negrao S."/>
            <person name="Al-Babili S."/>
            <person name="Gehring C."/>
            <person name="Roessner U."/>
            <person name="Jung C."/>
            <person name="Murphy K."/>
            <person name="Arold S.T."/>
            <person name="Gojobori T."/>
            <person name="van der Linden C.G."/>
            <person name="van Loo E.N."/>
            <person name="Jellen E.N."/>
            <person name="Maughan P.J."/>
            <person name="Tester M."/>
        </authorList>
    </citation>
    <scope>NUCLEOTIDE SEQUENCE [LARGE SCALE GENOMIC DNA]</scope>
    <source>
        <strain evidence="2">cv. PI 614886</strain>
    </source>
</reference>
<name>A0A803KTF1_CHEQI</name>
<dbReference type="OMA" id="CCESSTT"/>
<dbReference type="PANTHER" id="PTHR36376:SF1">
    <property type="entry name" value="OS09G0514700 PROTEIN"/>
    <property type="match status" value="1"/>
</dbReference>
<dbReference type="PANTHER" id="PTHR36376">
    <property type="entry name" value="OS09G0514700 PROTEIN"/>
    <property type="match status" value="1"/>
</dbReference>
<dbReference type="AlphaFoldDB" id="A0A803KTF1"/>
<sequence length="703" mass="78266">MGDQKEEDLYRNFSRKDLQGLCKKYGLPANKSNSEMATSLILYLEKKNLSTRAIWEGTRSDLFASGTTELQTVVRMNSTDNQRKDRGRIASHNSFHSNQCLNQRDADPDNLQNSKESATSDKVKPEAVSVRLERLRYWSLAVGGGKKEFGLLASVDVGNLTQLHRGSNNGAGVAENTFSSVVSSSAVAPSPEFTFEVLREDGIQLYVDLNSSPSDWIESLTAGVHINPDVYKPKSQSFHEDIGILHCPKQKSGSDAIDPSKETDNSQLQQDGSYPTTILTDNLTQTVEPDDGEGSMSSPGLKCLSNAVHNLGNLQEEQAYLSSRLEPGTEWQLPGAKYCRREEILTNKSDINAAVRTRTRFNFTGNSVPSDPKFSEMPHQGADTGNGVHKKISLQQMNNCSLDPVQKCCESSTTVSMEMQTSTRTTMCQDIEYTPSKIGRYVNVVDQIKDTEQSELVKTIQTPSRDELQMYPAQEVGQRTSVSPMLKIFPFNYADNRSKVEESNRILFEKIDRQIREAQSHLAGNAGFLRTTEASNEANELQKKDAVLYPCYNDGSFEVAVPNKKELDLRILTKSNELQEDNCRSPSTANVGNLGKSDTGNGREGSKCLNSNNLTEKPRKKSSDSETTGEHKKKRNLNSVEHPSKLANAEAKNLRSSKQLDGNVHSKRRRSSRLFTKYYIYYKYKSVECHFACLAGVAMLTVM</sequence>
<dbReference type="Gramene" id="AUR62002309-RA">
    <property type="protein sequence ID" value="AUR62002309-RA:cds"/>
    <property type="gene ID" value="AUR62002309"/>
</dbReference>
<evidence type="ECO:0000256" key="1">
    <source>
        <dbReference type="SAM" id="MobiDB-lite"/>
    </source>
</evidence>
<reference evidence="2" key="2">
    <citation type="submission" date="2021-03" db="UniProtKB">
        <authorList>
            <consortium name="EnsemblPlants"/>
        </authorList>
    </citation>
    <scope>IDENTIFICATION</scope>
</reference>